<sequence>MIMLNLLSSIFFVIFLRSTAQIGNIRIDVEDSYFHLNLTGVFLLFITVWVLFILKNLYDLIDNRVNHTYYEKIIREGSKKSVKKN</sequence>
<dbReference type="EMBL" id="LAZR01031784">
    <property type="protein sequence ID" value="KKL52748.1"/>
    <property type="molecule type" value="Genomic_DNA"/>
</dbReference>
<feature type="transmembrane region" description="Helical" evidence="1">
    <location>
        <begin position="36"/>
        <end position="54"/>
    </location>
</feature>
<reference evidence="3" key="1">
    <citation type="journal article" date="2015" name="Nature">
        <title>Complex archaea that bridge the gap between prokaryotes and eukaryotes.</title>
        <authorList>
            <person name="Spang A."/>
            <person name="Saw J.H."/>
            <person name="Jorgensen S.L."/>
            <person name="Zaremba-Niedzwiedzka K."/>
            <person name="Martijn J."/>
            <person name="Lind A.E."/>
            <person name="van Eijk R."/>
            <person name="Schleper C."/>
            <person name="Guy L."/>
            <person name="Ettema T.J."/>
        </authorList>
    </citation>
    <scope>NUCLEOTIDE SEQUENCE</scope>
</reference>
<keyword evidence="1" id="KW-0812">Transmembrane</keyword>
<name>A0A0F9CTN8_9ZZZZ</name>
<dbReference type="EMBL" id="LAZR01049498">
    <property type="protein sequence ID" value="KKK89504.1"/>
    <property type="molecule type" value="Genomic_DNA"/>
</dbReference>
<proteinExistence type="predicted"/>
<evidence type="ECO:0000256" key="1">
    <source>
        <dbReference type="SAM" id="Phobius"/>
    </source>
</evidence>
<protein>
    <submittedName>
        <fullName evidence="3">Uncharacterized protein</fullName>
    </submittedName>
</protein>
<dbReference type="AlphaFoldDB" id="A0A0F9CTN8"/>
<evidence type="ECO:0000313" key="2">
    <source>
        <dbReference type="EMBL" id="KKK89504.1"/>
    </source>
</evidence>
<keyword evidence="1" id="KW-1133">Transmembrane helix</keyword>
<organism evidence="3">
    <name type="scientific">marine sediment metagenome</name>
    <dbReference type="NCBI Taxonomy" id="412755"/>
    <lineage>
        <taxon>unclassified sequences</taxon>
        <taxon>metagenomes</taxon>
        <taxon>ecological metagenomes</taxon>
    </lineage>
</organism>
<comment type="caution">
    <text evidence="3">The sequence shown here is derived from an EMBL/GenBank/DDBJ whole genome shotgun (WGS) entry which is preliminary data.</text>
</comment>
<gene>
    <name evidence="3" type="ORF">LCGC14_2282350</name>
    <name evidence="2" type="ORF">LCGC14_2732420</name>
</gene>
<accession>A0A0F9CTN8</accession>
<evidence type="ECO:0000313" key="3">
    <source>
        <dbReference type="EMBL" id="KKL52748.1"/>
    </source>
</evidence>
<keyword evidence="1" id="KW-0472">Membrane</keyword>